<gene>
    <name evidence="11" type="ORF">PCOS0759_LOCUS5156</name>
</gene>
<keyword evidence="6 9" id="KW-1133">Transmembrane helix</keyword>
<feature type="transmembrane region" description="Helical" evidence="9">
    <location>
        <begin position="701"/>
        <end position="727"/>
    </location>
</feature>
<comment type="subcellular location">
    <subcellularLocation>
        <location evidence="1">Membrane</location>
        <topology evidence="1">Multi-pass membrane protein</topology>
    </subcellularLocation>
</comment>
<feature type="region of interest" description="Disordered" evidence="8">
    <location>
        <begin position="1"/>
        <end position="85"/>
    </location>
</feature>
<dbReference type="Pfam" id="PF01769">
    <property type="entry name" value="MgtE"/>
    <property type="match status" value="1"/>
</dbReference>
<dbReference type="InterPro" id="IPR006667">
    <property type="entry name" value="SLC41_membr_dom"/>
</dbReference>
<evidence type="ECO:0000256" key="8">
    <source>
        <dbReference type="SAM" id="MobiDB-lite"/>
    </source>
</evidence>
<dbReference type="InterPro" id="IPR036739">
    <property type="entry name" value="SLC41_membr_dom_sf"/>
</dbReference>
<dbReference type="InterPro" id="IPR046342">
    <property type="entry name" value="CBS_dom_sf"/>
</dbReference>
<sequence>MSSKSTPKTPLMKTPRSTLSASGANPWNIDLLSTTNEEETSFASHTPASEMTPTSAGAAQESSARAFTPQPFRPPLASISTQRRTPSSILSAAASSVAPGAKKIPQSTLSSTSTNSTNYFNAMPPVNTFAEAPSIPIFPTNHRARMETFEENPETRQHLSPHAMEIAKWKRDARAFVDKNAEQQKEEFPNLDVYMQDMIVSQLLRIASCLVSDHSGGGDTTLPHGRPTRTNETASMGSVASSTDEVCTPSSQTTSSTPTSSISGTTHRNSDGMNSVGMETLRRDSVYEIPSMRTENEQYYMDLLTDLLLTVEPSKALYLLARYISLRVIKRLFPRLKQHMRAVTRFPRDSVGRVTSLDYVCVQEQWTCAEALQYVHWLISEQERRFRIMNQILHDEEGHFQGRPVDESEGMDPEDMTSWERFIRALSIPFRYVSHKMGLNRIRKRYKDNTGQSILYASPDVLADDEVQEKISDQRHVSVLYVTDPQTWKLLGVVPVMELLAYCAHATHEKQIKDIAQYNIPTITAWEDRENTIMILKYYHMNEIPVVNKDGTLLSVVTVRKCMEVYVEESTEDHLHQVGVGFIGSKKLHRLGPLVLLLKRSMWLVVLVLVNLVSSNVIGAFQDILARYIALSFFIPLLIGTSGNVGSQAATILIRSIAMGEVTKKTVFKYFLREIFVIAGISAILAVVGFGIAIVRAEWAVGVVVGMTMFIMAWFSDMLGFCLPFVLQALHIDAAIATGPVITTILDAAGLLIYFGTATLLLDVLGWGTPGDD</sequence>
<protein>
    <recommendedName>
        <fullName evidence="10">SLC41A/MgtE integral membrane domain-containing protein</fullName>
    </recommendedName>
</protein>
<feature type="compositionally biased region" description="Polar residues" evidence="8">
    <location>
        <begin position="15"/>
        <end position="65"/>
    </location>
</feature>
<feature type="domain" description="SLC41A/MgtE integral membrane" evidence="10">
    <location>
        <begin position="635"/>
        <end position="756"/>
    </location>
</feature>
<accession>A0A7S1PIV8</accession>
<evidence type="ECO:0000256" key="5">
    <source>
        <dbReference type="ARBA" id="ARBA00022842"/>
    </source>
</evidence>
<proteinExistence type="inferred from homology"/>
<feature type="compositionally biased region" description="Low complexity" evidence="8">
    <location>
        <begin position="248"/>
        <end position="266"/>
    </location>
</feature>
<dbReference type="Gene3D" id="1.10.357.20">
    <property type="entry name" value="SLC41 divalent cation transporters, integral membrane domain"/>
    <property type="match status" value="1"/>
</dbReference>
<dbReference type="SUPFAM" id="SSF54631">
    <property type="entry name" value="CBS-domain pair"/>
    <property type="match status" value="1"/>
</dbReference>
<feature type="transmembrane region" description="Helical" evidence="9">
    <location>
        <begin position="675"/>
        <end position="695"/>
    </location>
</feature>
<dbReference type="GO" id="GO:0008324">
    <property type="term" value="F:monoatomic cation transmembrane transporter activity"/>
    <property type="evidence" value="ECO:0007669"/>
    <property type="project" value="InterPro"/>
</dbReference>
<evidence type="ECO:0000256" key="2">
    <source>
        <dbReference type="ARBA" id="ARBA00009749"/>
    </source>
</evidence>
<feature type="compositionally biased region" description="Polar residues" evidence="8">
    <location>
        <begin position="228"/>
        <end position="245"/>
    </location>
</feature>
<keyword evidence="5" id="KW-0460">Magnesium</keyword>
<keyword evidence="4 9" id="KW-0812">Transmembrane</keyword>
<dbReference type="PANTHER" id="PTHR41394:SF5">
    <property type="entry name" value="SLC41A_MGTE INTEGRAL MEMBRANE DOMAIN-CONTAINING PROTEIN"/>
    <property type="match status" value="1"/>
</dbReference>
<evidence type="ECO:0000256" key="6">
    <source>
        <dbReference type="ARBA" id="ARBA00022989"/>
    </source>
</evidence>
<feature type="transmembrane region" description="Helical" evidence="9">
    <location>
        <begin position="734"/>
        <end position="755"/>
    </location>
</feature>
<reference evidence="11" key="1">
    <citation type="submission" date="2021-01" db="EMBL/GenBank/DDBJ databases">
        <authorList>
            <person name="Corre E."/>
            <person name="Pelletier E."/>
            <person name="Niang G."/>
            <person name="Scheremetjew M."/>
            <person name="Finn R."/>
            <person name="Kale V."/>
            <person name="Holt S."/>
            <person name="Cochrane G."/>
            <person name="Meng A."/>
            <person name="Brown T."/>
            <person name="Cohen L."/>
        </authorList>
    </citation>
    <scope>NUCLEOTIDE SEQUENCE</scope>
    <source>
        <strain evidence="11">WS</strain>
    </source>
</reference>
<dbReference type="EMBL" id="HBGD01006210">
    <property type="protein sequence ID" value="CAD9081916.1"/>
    <property type="molecule type" value="Transcribed_RNA"/>
</dbReference>
<dbReference type="Gene3D" id="3.10.580.10">
    <property type="entry name" value="CBS-domain"/>
    <property type="match status" value="1"/>
</dbReference>
<name>A0A7S1PIV8_9EUKA</name>
<dbReference type="GO" id="GO:0016020">
    <property type="term" value="C:membrane"/>
    <property type="evidence" value="ECO:0007669"/>
    <property type="project" value="UniProtKB-SubCell"/>
</dbReference>
<feature type="transmembrane region" description="Helical" evidence="9">
    <location>
        <begin position="602"/>
        <end position="622"/>
    </location>
</feature>
<evidence type="ECO:0000256" key="1">
    <source>
        <dbReference type="ARBA" id="ARBA00004141"/>
    </source>
</evidence>
<feature type="region of interest" description="Disordered" evidence="8">
    <location>
        <begin position="216"/>
        <end position="277"/>
    </location>
</feature>
<dbReference type="SUPFAM" id="SSF161093">
    <property type="entry name" value="MgtE membrane domain-like"/>
    <property type="match status" value="1"/>
</dbReference>
<comment type="similarity">
    <text evidence="2">Belongs to the SLC41A transporter family.</text>
</comment>
<keyword evidence="3" id="KW-0813">Transport</keyword>
<keyword evidence="7 9" id="KW-0472">Membrane</keyword>
<evidence type="ECO:0000313" key="11">
    <source>
        <dbReference type="EMBL" id="CAD9081916.1"/>
    </source>
</evidence>
<feature type="transmembrane region" description="Helical" evidence="9">
    <location>
        <begin position="628"/>
        <end position="654"/>
    </location>
</feature>
<dbReference type="PANTHER" id="PTHR41394">
    <property type="entry name" value="MAGNESIUM TRANSPORTER MGTE"/>
    <property type="match status" value="1"/>
</dbReference>
<evidence type="ECO:0000256" key="7">
    <source>
        <dbReference type="ARBA" id="ARBA00023136"/>
    </source>
</evidence>
<dbReference type="AlphaFoldDB" id="A0A7S1PIV8"/>
<evidence type="ECO:0000256" key="4">
    <source>
        <dbReference type="ARBA" id="ARBA00022692"/>
    </source>
</evidence>
<evidence type="ECO:0000256" key="3">
    <source>
        <dbReference type="ARBA" id="ARBA00022448"/>
    </source>
</evidence>
<evidence type="ECO:0000259" key="10">
    <source>
        <dbReference type="Pfam" id="PF01769"/>
    </source>
</evidence>
<organism evidence="11">
    <name type="scientific">Percolomonas cosmopolitus</name>
    <dbReference type="NCBI Taxonomy" id="63605"/>
    <lineage>
        <taxon>Eukaryota</taxon>
        <taxon>Discoba</taxon>
        <taxon>Heterolobosea</taxon>
        <taxon>Tetramitia</taxon>
        <taxon>Eutetramitia</taxon>
        <taxon>Percolomonadidae</taxon>
        <taxon>Percolomonas</taxon>
    </lineage>
</organism>
<evidence type="ECO:0000256" key="9">
    <source>
        <dbReference type="SAM" id="Phobius"/>
    </source>
</evidence>